<proteinExistence type="predicted"/>
<name>A0A9Q8QBS3_9HYPO</name>
<reference evidence="2" key="1">
    <citation type="submission" date="2021-11" db="EMBL/GenBank/DDBJ databases">
        <title>Purpureocillium_takamizusanense_genome.</title>
        <authorList>
            <person name="Nguyen N.-H."/>
        </authorList>
    </citation>
    <scope>NUCLEOTIDE SEQUENCE</scope>
    <source>
        <strain evidence="2">PT3</strain>
    </source>
</reference>
<keyword evidence="3" id="KW-1185">Reference proteome</keyword>
<dbReference type="GeneID" id="72072762"/>
<organism evidence="2 3">
    <name type="scientific">Purpureocillium takamizusanense</name>
    <dbReference type="NCBI Taxonomy" id="2060973"/>
    <lineage>
        <taxon>Eukaryota</taxon>
        <taxon>Fungi</taxon>
        <taxon>Dikarya</taxon>
        <taxon>Ascomycota</taxon>
        <taxon>Pezizomycotina</taxon>
        <taxon>Sordariomycetes</taxon>
        <taxon>Hypocreomycetidae</taxon>
        <taxon>Hypocreales</taxon>
        <taxon>Ophiocordycipitaceae</taxon>
        <taxon>Purpureocillium</taxon>
    </lineage>
</organism>
<protein>
    <submittedName>
        <fullName evidence="2">Uncharacterized protein</fullName>
    </submittedName>
</protein>
<evidence type="ECO:0000256" key="1">
    <source>
        <dbReference type="SAM" id="Phobius"/>
    </source>
</evidence>
<keyword evidence="1" id="KW-0472">Membrane</keyword>
<gene>
    <name evidence="2" type="ORF">JDV02_010845</name>
</gene>
<evidence type="ECO:0000313" key="3">
    <source>
        <dbReference type="Proteomes" id="UP000829364"/>
    </source>
</evidence>
<sequence length="128" mass="14197">MEKSHAIIGPVALAPMVSMILMSVYRVDACCVSINDVMTDRLKETKPSPRETMICPAMAVCTVGPAMRKKPHVQQNIDHRASKRSFCIGERRRGSVVDVRSVENKGRTIRNTITSTAPFNESKSQIHS</sequence>
<evidence type="ECO:0000313" key="2">
    <source>
        <dbReference type="EMBL" id="UNI16051.1"/>
    </source>
</evidence>
<dbReference type="Proteomes" id="UP000829364">
    <property type="component" value="Chromosome 2"/>
</dbReference>
<dbReference type="KEGG" id="ptkz:JDV02_010845"/>
<accession>A0A9Q8QBS3</accession>
<feature type="transmembrane region" description="Helical" evidence="1">
    <location>
        <begin position="7"/>
        <end position="25"/>
    </location>
</feature>
<dbReference type="RefSeq" id="XP_047839532.1">
    <property type="nucleotide sequence ID" value="XM_047992583.1"/>
</dbReference>
<keyword evidence="1" id="KW-0812">Transmembrane</keyword>
<keyword evidence="1" id="KW-1133">Transmembrane helix</keyword>
<dbReference type="AlphaFoldDB" id="A0A9Q8QBS3"/>
<dbReference type="EMBL" id="CP086355">
    <property type="protein sequence ID" value="UNI16051.1"/>
    <property type="molecule type" value="Genomic_DNA"/>
</dbReference>